<feature type="domain" description="G-protein coupled receptors family 1 profile" evidence="11">
    <location>
        <begin position="100"/>
        <end position="426"/>
    </location>
</feature>
<dbReference type="GO" id="GO:0007200">
    <property type="term" value="P:phospholipase C-activating G protein-coupled receptor signaling pathway"/>
    <property type="evidence" value="ECO:0007669"/>
    <property type="project" value="TreeGrafter"/>
</dbReference>
<gene>
    <name evidence="12" type="ORF">NDU88_002547</name>
</gene>
<evidence type="ECO:0000313" key="12">
    <source>
        <dbReference type="EMBL" id="KAJ1124085.1"/>
    </source>
</evidence>
<dbReference type="GO" id="GO:0007204">
    <property type="term" value="P:positive regulation of cytosolic calcium ion concentration"/>
    <property type="evidence" value="ECO:0007669"/>
    <property type="project" value="TreeGrafter"/>
</dbReference>
<feature type="transmembrane region" description="Helical" evidence="10">
    <location>
        <begin position="84"/>
        <end position="108"/>
    </location>
</feature>
<evidence type="ECO:0000259" key="11">
    <source>
        <dbReference type="PROSITE" id="PS50262"/>
    </source>
</evidence>
<dbReference type="InterPro" id="IPR017452">
    <property type="entry name" value="GPCR_Rhodpsn_7TM"/>
</dbReference>
<evidence type="ECO:0000256" key="3">
    <source>
        <dbReference type="ARBA" id="ARBA00022989"/>
    </source>
</evidence>
<evidence type="ECO:0000256" key="1">
    <source>
        <dbReference type="ARBA" id="ARBA00004141"/>
    </source>
</evidence>
<dbReference type="GO" id="GO:0005886">
    <property type="term" value="C:plasma membrane"/>
    <property type="evidence" value="ECO:0007669"/>
    <property type="project" value="TreeGrafter"/>
</dbReference>
<feature type="transmembrane region" description="Helical" evidence="10">
    <location>
        <begin position="326"/>
        <end position="352"/>
    </location>
</feature>
<dbReference type="Proteomes" id="UP001066276">
    <property type="component" value="Chromosome 7"/>
</dbReference>
<keyword evidence="13" id="KW-1185">Reference proteome</keyword>
<comment type="similarity">
    <text evidence="8">Belongs to the chemokine-like receptor (CMKLR) family.</text>
</comment>
<keyword evidence="7 9" id="KW-0807">Transducer</keyword>
<evidence type="ECO:0000256" key="2">
    <source>
        <dbReference type="ARBA" id="ARBA00022692"/>
    </source>
</evidence>
<evidence type="ECO:0000256" key="9">
    <source>
        <dbReference type="RuleBase" id="RU000688"/>
    </source>
</evidence>
<dbReference type="PANTHER" id="PTHR24225">
    <property type="entry name" value="CHEMOTACTIC RECEPTOR"/>
    <property type="match status" value="1"/>
</dbReference>
<dbReference type="AlphaFoldDB" id="A0AAV7PFK1"/>
<dbReference type="Pfam" id="PF00001">
    <property type="entry name" value="7tm_1"/>
    <property type="match status" value="2"/>
</dbReference>
<evidence type="ECO:0000256" key="5">
    <source>
        <dbReference type="ARBA" id="ARBA00023136"/>
    </source>
</evidence>
<keyword evidence="3 10" id="KW-1133">Transmembrane helix</keyword>
<feature type="transmembrane region" description="Helical" evidence="10">
    <location>
        <begin position="120"/>
        <end position="145"/>
    </location>
</feature>
<keyword evidence="6 9" id="KW-0675">Receptor</keyword>
<dbReference type="InterPro" id="IPR000276">
    <property type="entry name" value="GPCR_Rhodpsn"/>
</dbReference>
<dbReference type="Gene3D" id="1.20.1070.10">
    <property type="entry name" value="Rhodopsin 7-helix transmembrane proteins"/>
    <property type="match status" value="2"/>
</dbReference>
<keyword evidence="2 9" id="KW-0812">Transmembrane</keyword>
<dbReference type="PRINTS" id="PR00237">
    <property type="entry name" value="GPCRRHODOPSN"/>
</dbReference>
<feature type="transmembrane region" description="Helical" evidence="10">
    <location>
        <begin position="165"/>
        <end position="188"/>
    </location>
</feature>
<evidence type="ECO:0000256" key="4">
    <source>
        <dbReference type="ARBA" id="ARBA00023040"/>
    </source>
</evidence>
<protein>
    <recommendedName>
        <fullName evidence="11">G-protein coupled receptors family 1 profile domain-containing protein</fullName>
    </recommendedName>
</protein>
<proteinExistence type="inferred from homology"/>
<dbReference type="InterPro" id="IPR000826">
    <property type="entry name" value="Formyl_rcpt-rel"/>
</dbReference>
<comment type="caution">
    <text evidence="12">The sequence shown here is derived from an EMBL/GenBank/DDBJ whole genome shotgun (WGS) entry which is preliminary data.</text>
</comment>
<feature type="transmembrane region" description="Helical" evidence="10">
    <location>
        <begin position="200"/>
        <end position="222"/>
    </location>
</feature>
<evidence type="ECO:0000256" key="10">
    <source>
        <dbReference type="SAM" id="Phobius"/>
    </source>
</evidence>
<sequence>MTPGDACAGRYSERQELGLLLHPTATADGMMLSAGACERIDHQVVTVRHKMDSERACFFLWDVRDIFESVTKREFADTTEGVRISSLVISVITCILGLVGNSVVIWVTGFKMKNGKAMTWFLNLAIADLVFLLCLPMKAISLFIGQWYFEDFFCKIYQFLSNLNMYVSIFILTALSVDRCLSVALPLWHLKFVSKHFSRWVCLLIWILTIAMSIPGLCFGHLENIDNSTQCVFAFYRSDPFRFSNVLLNSSGCLDEVDIIDRTQGEETVRAFSRAIKQQFPAENLGELPHHRQDCQNETFWKYIDECVNKDEIKKWDDMLRFSEGLVIPLLIFGFVIPLVTITVTNIVTVIQGQRALHKTSSKLYKLIIVMVATYFFAWTPLAVVETVFIIAARKLHLELMHTMNSVLPLVSSISSFHSCLNPILYVLLSGPVRKNMNESFNRVWISLSSRSTSTTQCSSSKL</sequence>
<accession>A0AAV7PFK1</accession>
<dbReference type="GO" id="GO:0004930">
    <property type="term" value="F:G protein-coupled receptor activity"/>
    <property type="evidence" value="ECO:0007669"/>
    <property type="project" value="UniProtKB-KW"/>
</dbReference>
<organism evidence="12 13">
    <name type="scientific">Pleurodeles waltl</name>
    <name type="common">Iberian ribbed newt</name>
    <dbReference type="NCBI Taxonomy" id="8319"/>
    <lineage>
        <taxon>Eukaryota</taxon>
        <taxon>Metazoa</taxon>
        <taxon>Chordata</taxon>
        <taxon>Craniata</taxon>
        <taxon>Vertebrata</taxon>
        <taxon>Euteleostomi</taxon>
        <taxon>Amphibia</taxon>
        <taxon>Batrachia</taxon>
        <taxon>Caudata</taxon>
        <taxon>Salamandroidea</taxon>
        <taxon>Salamandridae</taxon>
        <taxon>Pleurodelinae</taxon>
        <taxon>Pleurodeles</taxon>
    </lineage>
</organism>
<dbReference type="PANTHER" id="PTHR24225:SF70">
    <property type="entry name" value="G PROTEIN-COUPLED RECEPTOR 33"/>
    <property type="match status" value="1"/>
</dbReference>
<comment type="subcellular location">
    <subcellularLocation>
        <location evidence="1">Membrane</location>
        <topology evidence="1">Multi-pass membrane protein</topology>
    </subcellularLocation>
</comment>
<reference evidence="12" key="1">
    <citation type="journal article" date="2022" name="bioRxiv">
        <title>Sequencing and chromosome-scale assembly of the giantPleurodeles waltlgenome.</title>
        <authorList>
            <person name="Brown T."/>
            <person name="Elewa A."/>
            <person name="Iarovenko S."/>
            <person name="Subramanian E."/>
            <person name="Araus A.J."/>
            <person name="Petzold A."/>
            <person name="Susuki M."/>
            <person name="Suzuki K.-i.T."/>
            <person name="Hayashi T."/>
            <person name="Toyoda A."/>
            <person name="Oliveira C."/>
            <person name="Osipova E."/>
            <person name="Leigh N.D."/>
            <person name="Simon A."/>
            <person name="Yun M.H."/>
        </authorList>
    </citation>
    <scope>NUCLEOTIDE SEQUENCE</scope>
    <source>
        <strain evidence="12">20211129_DDA</strain>
        <tissue evidence="12">Liver</tissue>
    </source>
</reference>
<dbReference type="GO" id="GO:0006954">
    <property type="term" value="P:inflammatory response"/>
    <property type="evidence" value="ECO:0007669"/>
    <property type="project" value="TreeGrafter"/>
</dbReference>
<dbReference type="PROSITE" id="PS00237">
    <property type="entry name" value="G_PROTEIN_RECEP_F1_1"/>
    <property type="match status" value="1"/>
</dbReference>
<keyword evidence="4 9" id="KW-0297">G-protein coupled receptor</keyword>
<feature type="transmembrane region" description="Helical" evidence="10">
    <location>
        <begin position="407"/>
        <end position="429"/>
    </location>
</feature>
<evidence type="ECO:0000313" key="13">
    <source>
        <dbReference type="Proteomes" id="UP001066276"/>
    </source>
</evidence>
<dbReference type="GO" id="GO:0004875">
    <property type="term" value="F:complement receptor activity"/>
    <property type="evidence" value="ECO:0007669"/>
    <property type="project" value="TreeGrafter"/>
</dbReference>
<comment type="similarity">
    <text evidence="9">Belongs to the G-protein coupled receptor 1 family.</text>
</comment>
<evidence type="ECO:0000256" key="6">
    <source>
        <dbReference type="ARBA" id="ARBA00023170"/>
    </source>
</evidence>
<keyword evidence="5 10" id="KW-0472">Membrane</keyword>
<dbReference type="EMBL" id="JANPWB010000011">
    <property type="protein sequence ID" value="KAJ1124085.1"/>
    <property type="molecule type" value="Genomic_DNA"/>
</dbReference>
<dbReference type="PROSITE" id="PS50262">
    <property type="entry name" value="G_PROTEIN_RECEP_F1_2"/>
    <property type="match status" value="1"/>
</dbReference>
<evidence type="ECO:0000256" key="8">
    <source>
        <dbReference type="ARBA" id="ARBA00025736"/>
    </source>
</evidence>
<feature type="transmembrane region" description="Helical" evidence="10">
    <location>
        <begin position="364"/>
        <end position="392"/>
    </location>
</feature>
<evidence type="ECO:0000256" key="7">
    <source>
        <dbReference type="ARBA" id="ARBA00023224"/>
    </source>
</evidence>
<dbReference type="SUPFAM" id="SSF81321">
    <property type="entry name" value="Family A G protein-coupled receptor-like"/>
    <property type="match status" value="1"/>
</dbReference>
<name>A0AAV7PFK1_PLEWA</name>